<reference evidence="3" key="1">
    <citation type="journal article" date="2006" name="Proc. Natl. Acad. Sci. U.S.A.">
        <title>The complete genome of Rhodococcus sp. RHA1 provides insights into a catabolic powerhouse.</title>
        <authorList>
            <person name="McLeod M.P."/>
            <person name="Warren R.L."/>
            <person name="Hsiao W.W.L."/>
            <person name="Araki N."/>
            <person name="Myhre M."/>
            <person name="Fernandes C."/>
            <person name="Miyazawa D."/>
            <person name="Wong W."/>
            <person name="Lillquist A.L."/>
            <person name="Wang D."/>
            <person name="Dosanjh M."/>
            <person name="Hara H."/>
            <person name="Petrescu A."/>
            <person name="Morin R.D."/>
            <person name="Yang G."/>
            <person name="Stott J.M."/>
            <person name="Schein J.E."/>
            <person name="Shin H."/>
            <person name="Smailus D."/>
            <person name="Siddiqui A.S."/>
            <person name="Marra M.A."/>
            <person name="Jones S.J.M."/>
            <person name="Holt R."/>
            <person name="Brinkman F.S.L."/>
            <person name="Miyauchi K."/>
            <person name="Fukuda M."/>
            <person name="Davies J.E."/>
            <person name="Mohn W.W."/>
            <person name="Eltis L.D."/>
        </authorList>
    </citation>
    <scope>NUCLEOTIDE SEQUENCE [LARGE SCALE GENOMIC DNA]</scope>
    <source>
        <strain evidence="3">RHA1</strain>
    </source>
</reference>
<dbReference type="EMBL" id="CP000431">
    <property type="protein sequence ID" value="ABG98844.1"/>
    <property type="molecule type" value="Genomic_DNA"/>
</dbReference>
<dbReference type="KEGG" id="rha:RHA1_ro07080"/>
<dbReference type="AlphaFoldDB" id="Q0S0U2"/>
<gene>
    <name evidence="2" type="ordered locus">RHA1_ro07080</name>
</gene>
<evidence type="ECO:0000313" key="3">
    <source>
        <dbReference type="Proteomes" id="UP000008710"/>
    </source>
</evidence>
<proteinExistence type="predicted"/>
<organism evidence="2 3">
    <name type="scientific">Rhodococcus jostii (strain RHA1)</name>
    <dbReference type="NCBI Taxonomy" id="101510"/>
    <lineage>
        <taxon>Bacteria</taxon>
        <taxon>Bacillati</taxon>
        <taxon>Actinomycetota</taxon>
        <taxon>Actinomycetes</taxon>
        <taxon>Mycobacteriales</taxon>
        <taxon>Nocardiaceae</taxon>
        <taxon>Rhodococcus</taxon>
    </lineage>
</organism>
<evidence type="ECO:0000313" key="2">
    <source>
        <dbReference type="EMBL" id="ABG98844.1"/>
    </source>
</evidence>
<feature type="compositionally biased region" description="Basic and acidic residues" evidence="1">
    <location>
        <begin position="69"/>
        <end position="83"/>
    </location>
</feature>
<feature type="region of interest" description="Disordered" evidence="1">
    <location>
        <begin position="102"/>
        <end position="123"/>
    </location>
</feature>
<dbReference type="Proteomes" id="UP000008710">
    <property type="component" value="Chromosome"/>
</dbReference>
<feature type="compositionally biased region" description="Low complexity" evidence="1">
    <location>
        <begin position="55"/>
        <end position="68"/>
    </location>
</feature>
<dbReference type="HOGENOM" id="CLU_2013490_0_0_11"/>
<sequence length="123" mass="13655">MHHRVLTADLYLDIEVTGGALGRRRRRAVTEPRGDQSAQLWAGPNYRLPSGPAPRLTRGAPRAGTRAARGLDRGDVEQNHVRVSEIREPDRLRRRQAAFCRPRSTRTLSISRPPLSDGCVGSP</sequence>
<protein>
    <submittedName>
        <fullName evidence="2">Uncharacterized protein</fullName>
    </submittedName>
</protein>
<name>Q0S0U2_RHOJR</name>
<accession>Q0S0U2</accession>
<feature type="region of interest" description="Disordered" evidence="1">
    <location>
        <begin position="25"/>
        <end position="83"/>
    </location>
</feature>
<evidence type="ECO:0000256" key="1">
    <source>
        <dbReference type="SAM" id="MobiDB-lite"/>
    </source>
</evidence>